<feature type="region of interest" description="Disordered" evidence="1">
    <location>
        <begin position="23"/>
        <end position="53"/>
    </location>
</feature>
<evidence type="ECO:0000256" key="1">
    <source>
        <dbReference type="SAM" id="MobiDB-lite"/>
    </source>
</evidence>
<gene>
    <name evidence="3" type="ORF">NCTC12965_06880</name>
</gene>
<reference evidence="3" key="1">
    <citation type="submission" date="2019-05" db="EMBL/GenBank/DDBJ databases">
        <authorList>
            <consortium name="Pathogen Informatics"/>
        </authorList>
    </citation>
    <scope>NUCLEOTIDE SEQUENCE [LARGE SCALE GENOMIC DNA]</scope>
    <source>
        <strain evidence="3">NCTC12965</strain>
    </source>
</reference>
<name>A0A4V6KUS7_SERFO</name>
<feature type="compositionally biased region" description="Low complexity" evidence="1">
    <location>
        <begin position="23"/>
        <end position="32"/>
    </location>
</feature>
<protein>
    <submittedName>
        <fullName evidence="3">Uncharacterized protein</fullName>
    </submittedName>
</protein>
<keyword evidence="2" id="KW-0732">Signal</keyword>
<proteinExistence type="predicted"/>
<accession>A0A4V6KUS7</accession>
<evidence type="ECO:0000256" key="2">
    <source>
        <dbReference type="SAM" id="SignalP"/>
    </source>
</evidence>
<feature type="chain" id="PRO_5020432735" evidence="2">
    <location>
        <begin position="20"/>
        <end position="73"/>
    </location>
</feature>
<dbReference type="EMBL" id="CABEEZ010000133">
    <property type="protein sequence ID" value="VTR55068.1"/>
    <property type="molecule type" value="Genomic_DNA"/>
</dbReference>
<sequence>MGRILVFWPCLWLAMEAMTNTSTSSGATAFSAPTNNEPSRPTAAAAAGETSGHHNARYQADQYLLNQAALSDA</sequence>
<organism evidence="3">
    <name type="scientific">Serratia fonticola</name>
    <dbReference type="NCBI Taxonomy" id="47917"/>
    <lineage>
        <taxon>Bacteria</taxon>
        <taxon>Pseudomonadati</taxon>
        <taxon>Pseudomonadota</taxon>
        <taxon>Gammaproteobacteria</taxon>
        <taxon>Enterobacterales</taxon>
        <taxon>Yersiniaceae</taxon>
        <taxon>Serratia</taxon>
    </lineage>
</organism>
<feature type="signal peptide" evidence="2">
    <location>
        <begin position="1"/>
        <end position="19"/>
    </location>
</feature>
<dbReference type="AlphaFoldDB" id="A0A4V6KUS7"/>
<evidence type="ECO:0000313" key="3">
    <source>
        <dbReference type="EMBL" id="VTR55068.1"/>
    </source>
</evidence>